<dbReference type="Proteomes" id="UP001501074">
    <property type="component" value="Unassembled WGS sequence"/>
</dbReference>
<dbReference type="EMBL" id="BAAAZO010000006">
    <property type="protein sequence ID" value="GAA3619656.1"/>
    <property type="molecule type" value="Genomic_DNA"/>
</dbReference>
<feature type="compositionally biased region" description="Low complexity" evidence="1">
    <location>
        <begin position="48"/>
        <end position="61"/>
    </location>
</feature>
<sequence>MRKKARRELPEGFIGRNRCGPEGSGPARWTARFGVTGGRWARLGRTGGPTTFGRGPPSGSS</sequence>
<organism evidence="2 3">
    <name type="scientific">Kineosporia mesophila</name>
    <dbReference type="NCBI Taxonomy" id="566012"/>
    <lineage>
        <taxon>Bacteria</taxon>
        <taxon>Bacillati</taxon>
        <taxon>Actinomycetota</taxon>
        <taxon>Actinomycetes</taxon>
        <taxon>Kineosporiales</taxon>
        <taxon>Kineosporiaceae</taxon>
        <taxon>Kineosporia</taxon>
    </lineage>
</organism>
<evidence type="ECO:0000256" key="1">
    <source>
        <dbReference type="SAM" id="MobiDB-lite"/>
    </source>
</evidence>
<comment type="caution">
    <text evidence="2">The sequence shown here is derived from an EMBL/GenBank/DDBJ whole genome shotgun (WGS) entry which is preliminary data.</text>
</comment>
<protein>
    <submittedName>
        <fullName evidence="2">Uncharacterized protein</fullName>
    </submittedName>
</protein>
<name>A0ABP6ZV58_9ACTN</name>
<evidence type="ECO:0000313" key="2">
    <source>
        <dbReference type="EMBL" id="GAA3619656.1"/>
    </source>
</evidence>
<accession>A0ABP6ZV58</accession>
<proteinExistence type="predicted"/>
<evidence type="ECO:0000313" key="3">
    <source>
        <dbReference type="Proteomes" id="UP001501074"/>
    </source>
</evidence>
<reference evidence="3" key="1">
    <citation type="journal article" date="2019" name="Int. J. Syst. Evol. Microbiol.">
        <title>The Global Catalogue of Microorganisms (GCM) 10K type strain sequencing project: providing services to taxonomists for standard genome sequencing and annotation.</title>
        <authorList>
            <consortium name="The Broad Institute Genomics Platform"/>
            <consortium name="The Broad Institute Genome Sequencing Center for Infectious Disease"/>
            <person name="Wu L."/>
            <person name="Ma J."/>
        </authorList>
    </citation>
    <scope>NUCLEOTIDE SEQUENCE [LARGE SCALE GENOMIC DNA]</scope>
    <source>
        <strain evidence="3">JCM 16902</strain>
    </source>
</reference>
<keyword evidence="3" id="KW-1185">Reference proteome</keyword>
<gene>
    <name evidence="2" type="ORF">GCM10022223_40620</name>
</gene>
<feature type="region of interest" description="Disordered" evidence="1">
    <location>
        <begin position="1"/>
        <end position="61"/>
    </location>
</feature>